<proteinExistence type="predicted"/>
<sequence>MEELKALRLKEKILEIELKSVKMQIHAYEESLKATTVNSVQEGEILQTESIPECPAQGKETPNPVKADSLLKTILGNERQNPLEGKSSKLVNLTPKSDKDKVKSSPVANGSGKDSTNPLNPVALGKSKMTILGQKQVKGDFRPDYLKQHHQLNSFTQSGGPNQGVYSDWGIVAEICKKDKVTCKKFKSEDQAKASLILFQKDVKDPAIFLRPLKIKEAKPKVQKTIKLQEPVDQSIYFDEFRQIWEKSRLSDLEDGVAEKFYTEDKATKSLFTFTENAEPYLVHAAFRAGLAKVIYPSPNLQELKWFPRDIVKAIKHFRKKVLNAKDSAIYIKIFSSLPDWKQSERFTPYHFLQIGISKAKKELPSTKACVGKDFPTEQQMAAIRSSSLKTIVEKLQEIKNDSTVKINYDSSTCIISSKCTKKITTEEIHKVKLFEKRLININQINCGDHTKKLWCKILQKKYEEHLCQYCSGDHPRDNKEVADKSPQSGTHPRDKSIMADSRYNNGEDSLQSSPCGSPLTNAYYERSDDIHSRIPSI</sequence>
<accession>Q67458</accession>
<evidence type="ECO:0000313" key="2">
    <source>
        <dbReference type="EMBL" id="AAA43816.1"/>
    </source>
</evidence>
<evidence type="ECO:0000256" key="1">
    <source>
        <dbReference type="SAM" id="MobiDB-lite"/>
    </source>
</evidence>
<dbReference type="EMBL" id="M59930">
    <property type="protein sequence ID" value="AAA43816.1"/>
    <property type="molecule type" value="Genomic_DNA"/>
</dbReference>
<organism evidence="2">
    <name type="scientific">Figwort mosaic virus</name>
    <dbReference type="NCBI Taxonomy" id="10649"/>
    <lineage>
        <taxon>Viruses</taxon>
        <taxon>Riboviria</taxon>
        <taxon>Pararnavirae</taxon>
        <taxon>Artverviricota</taxon>
        <taxon>Revtraviricetes</taxon>
        <taxon>Ortervirales</taxon>
        <taxon>Caulimoviridae</taxon>
        <taxon>Caulimovirus</taxon>
        <taxon>Caulimovirus tesselloscrophulariae</taxon>
    </lineage>
</organism>
<feature type="region of interest" description="Disordered" evidence="1">
    <location>
        <begin position="478"/>
        <end position="523"/>
    </location>
</feature>
<reference evidence="2" key="1">
    <citation type="journal article" date="1991" name="Virology">
        <title>The regions of sequence variation in caulimovirus gene VI.</title>
        <authorList>
            <person name="Sanger M."/>
            <person name="Daubert S."/>
            <person name="Goodman R.M."/>
        </authorList>
    </citation>
    <scope>NUCLEOTIDE SEQUENCE</scope>
    <source>
        <strain evidence="2">X4</strain>
    </source>
</reference>
<feature type="region of interest" description="Disordered" evidence="1">
    <location>
        <begin position="76"/>
        <end position="123"/>
    </location>
</feature>
<gene>
    <name evidence="2" type="primary">VI</name>
</gene>
<protein>
    <submittedName>
        <fullName evidence="2">VI protein</fullName>
    </submittedName>
</protein>
<name>Q67458_9VIRU</name>
<feature type="compositionally biased region" description="Polar residues" evidence="1">
    <location>
        <begin position="503"/>
        <end position="521"/>
    </location>
</feature>